<dbReference type="OrthoDB" id="7363897at2"/>
<gene>
    <name evidence="1" type="ORF">CR492_17855</name>
</gene>
<dbReference type="RefSeq" id="WP_102845084.1">
    <property type="nucleotide sequence ID" value="NZ_PDZR01000028.1"/>
</dbReference>
<comment type="caution">
    <text evidence="1">The sequence shown here is derived from an EMBL/GenBank/DDBJ whole genome shotgun (WGS) entry which is preliminary data.</text>
</comment>
<dbReference type="Proteomes" id="UP000236286">
    <property type="component" value="Unassembled WGS sequence"/>
</dbReference>
<protein>
    <submittedName>
        <fullName evidence="1">Uncharacterized protein</fullName>
    </submittedName>
</protein>
<proteinExistence type="predicted"/>
<sequence>MGLMELILTVCALSQPTACEEKNLVFEDRGQSLAECAMAAPPTIADWVNHHPARIVVKWRCDYPGRESHDL</sequence>
<accession>A0A2J7TCW3</accession>
<evidence type="ECO:0000313" key="2">
    <source>
        <dbReference type="Proteomes" id="UP000236286"/>
    </source>
</evidence>
<evidence type="ECO:0000313" key="1">
    <source>
        <dbReference type="EMBL" id="PNG24599.1"/>
    </source>
</evidence>
<organism evidence="1 2">
    <name type="scientific">Methylocella silvestris</name>
    <dbReference type="NCBI Taxonomy" id="199596"/>
    <lineage>
        <taxon>Bacteria</taxon>
        <taxon>Pseudomonadati</taxon>
        <taxon>Pseudomonadota</taxon>
        <taxon>Alphaproteobacteria</taxon>
        <taxon>Hyphomicrobiales</taxon>
        <taxon>Beijerinckiaceae</taxon>
        <taxon>Methylocella</taxon>
    </lineage>
</organism>
<reference evidence="1 2" key="1">
    <citation type="submission" date="2017-10" db="EMBL/GenBank/DDBJ databases">
        <title>Genome announcement of Methylocella silvestris TVC from permafrost.</title>
        <authorList>
            <person name="Wang J."/>
            <person name="Geng K."/>
            <person name="Ul-Haque F."/>
            <person name="Crombie A.T."/>
            <person name="Street L.E."/>
            <person name="Wookey P.A."/>
            <person name="Murrell J.C."/>
            <person name="Pratscher J."/>
        </authorList>
    </citation>
    <scope>NUCLEOTIDE SEQUENCE [LARGE SCALE GENOMIC DNA]</scope>
    <source>
        <strain evidence="1 2">TVC</strain>
    </source>
</reference>
<name>A0A2J7TCW3_METSI</name>
<dbReference type="AlphaFoldDB" id="A0A2J7TCW3"/>
<dbReference type="EMBL" id="PDZR01000028">
    <property type="protein sequence ID" value="PNG24599.1"/>
    <property type="molecule type" value="Genomic_DNA"/>
</dbReference>